<reference evidence="5" key="1">
    <citation type="journal article" date="2013" name="Nature">
        <title>Pan genome of the phytoplankton Emiliania underpins its global distribution.</title>
        <authorList>
            <person name="Read B.A."/>
            <person name="Kegel J."/>
            <person name="Klute M.J."/>
            <person name="Kuo A."/>
            <person name="Lefebvre S.C."/>
            <person name="Maumus F."/>
            <person name="Mayer C."/>
            <person name="Miller J."/>
            <person name="Monier A."/>
            <person name="Salamov A."/>
            <person name="Young J."/>
            <person name="Aguilar M."/>
            <person name="Claverie J.M."/>
            <person name="Frickenhaus S."/>
            <person name="Gonzalez K."/>
            <person name="Herman E.K."/>
            <person name="Lin Y.C."/>
            <person name="Napier J."/>
            <person name="Ogata H."/>
            <person name="Sarno A.F."/>
            <person name="Shmutz J."/>
            <person name="Schroeder D."/>
            <person name="de Vargas C."/>
            <person name="Verret F."/>
            <person name="von Dassow P."/>
            <person name="Valentin K."/>
            <person name="Van de Peer Y."/>
            <person name="Wheeler G."/>
            <person name="Dacks J.B."/>
            <person name="Delwiche C.F."/>
            <person name="Dyhrman S.T."/>
            <person name="Glockner G."/>
            <person name="John U."/>
            <person name="Richards T."/>
            <person name="Worden A.Z."/>
            <person name="Zhang X."/>
            <person name="Grigoriev I.V."/>
            <person name="Allen A.E."/>
            <person name="Bidle K."/>
            <person name="Borodovsky M."/>
            <person name="Bowler C."/>
            <person name="Brownlee C."/>
            <person name="Cock J.M."/>
            <person name="Elias M."/>
            <person name="Gladyshev V.N."/>
            <person name="Groth M."/>
            <person name="Guda C."/>
            <person name="Hadaegh A."/>
            <person name="Iglesias-Rodriguez M.D."/>
            <person name="Jenkins J."/>
            <person name="Jones B.M."/>
            <person name="Lawson T."/>
            <person name="Leese F."/>
            <person name="Lindquist E."/>
            <person name="Lobanov A."/>
            <person name="Lomsadze A."/>
            <person name="Malik S.B."/>
            <person name="Marsh M.E."/>
            <person name="Mackinder L."/>
            <person name="Mock T."/>
            <person name="Mueller-Roeber B."/>
            <person name="Pagarete A."/>
            <person name="Parker M."/>
            <person name="Probert I."/>
            <person name="Quesneville H."/>
            <person name="Raines C."/>
            <person name="Rensing S.A."/>
            <person name="Riano-Pachon D.M."/>
            <person name="Richier S."/>
            <person name="Rokitta S."/>
            <person name="Shiraiwa Y."/>
            <person name="Soanes D.M."/>
            <person name="van der Giezen M."/>
            <person name="Wahlund T.M."/>
            <person name="Williams B."/>
            <person name="Wilson W."/>
            <person name="Wolfe G."/>
            <person name="Wurch L.L."/>
        </authorList>
    </citation>
    <scope>NUCLEOTIDE SEQUENCE</scope>
</reference>
<evidence type="ECO:0000313" key="5">
    <source>
        <dbReference type="Proteomes" id="UP000013827"/>
    </source>
</evidence>
<proteinExistence type="predicted"/>
<feature type="region of interest" description="Disordered" evidence="2">
    <location>
        <begin position="344"/>
        <end position="384"/>
    </location>
</feature>
<evidence type="ECO:0000256" key="2">
    <source>
        <dbReference type="SAM" id="MobiDB-lite"/>
    </source>
</evidence>
<feature type="coiled-coil region" evidence="1">
    <location>
        <begin position="312"/>
        <end position="339"/>
    </location>
</feature>
<feature type="compositionally biased region" description="Gly residues" evidence="2">
    <location>
        <begin position="351"/>
        <end position="362"/>
    </location>
</feature>
<evidence type="ECO:0000313" key="4">
    <source>
        <dbReference type="EnsemblProtists" id="EOD23060"/>
    </source>
</evidence>
<dbReference type="PaxDb" id="2903-EOD23060"/>
<dbReference type="HOGENOM" id="CLU_687797_0_0_1"/>
<organism evidence="4 5">
    <name type="scientific">Emiliania huxleyi (strain CCMP1516)</name>
    <dbReference type="NCBI Taxonomy" id="280463"/>
    <lineage>
        <taxon>Eukaryota</taxon>
        <taxon>Haptista</taxon>
        <taxon>Haptophyta</taxon>
        <taxon>Prymnesiophyceae</taxon>
        <taxon>Isochrysidales</taxon>
        <taxon>Noelaerhabdaceae</taxon>
        <taxon>Emiliania</taxon>
    </lineage>
</organism>
<feature type="domain" description="NADH:ubiquinone oxidoreductase intermediate-associated protein 30" evidence="3">
    <location>
        <begin position="33"/>
        <end position="166"/>
    </location>
</feature>
<dbReference type="InterPro" id="IPR008979">
    <property type="entry name" value="Galactose-bd-like_sf"/>
</dbReference>
<dbReference type="GeneID" id="17268607"/>
<dbReference type="SUPFAM" id="SSF49785">
    <property type="entry name" value="Galactose-binding domain-like"/>
    <property type="match status" value="1"/>
</dbReference>
<dbReference type="eggNOG" id="ENOG502S4XQ">
    <property type="taxonomic scope" value="Eukaryota"/>
</dbReference>
<dbReference type="EnsemblProtists" id="EOD23060">
    <property type="protein sequence ID" value="EOD23060"/>
    <property type="gene ID" value="EMIHUDRAFT_447797"/>
</dbReference>
<keyword evidence="1" id="KW-0175">Coiled coil</keyword>
<dbReference type="AlphaFoldDB" id="A0A0D3JHS5"/>
<dbReference type="Proteomes" id="UP000013827">
    <property type="component" value="Unassembled WGS sequence"/>
</dbReference>
<accession>A0A0D3JHS5</accession>
<sequence>MLSFCAAATYGAPCAVATVPLVTFDGAPGTTFTFNELNDPVMGGQSTGTWKVENGIGVMNGVVADVPSLKAPGFIKAAADGSFPNASAAAGGSLELLVRSKTPEYKGFRVTVAAGALSPSFACAGGGNLPLSRGCYKAKFSVPGGDGWQRVVLPLSSFSDLWSSATGEHTKECSEDASACLTAKQLGNIQRVELWAEGADGTVNLECKAVTAGWVRVLDPIGDAARLLLGLTDEDTTSDWPAMLFALAGHPRVVTRRQVTGLAMALGGEGSESAGSEWESALTPSFDYAAWSTDLHEYLGDGPFVRPLMDRLACLDAAYEELKADNAALQAEVARLKAQLADAGSGPAGASAGGGKGFGGGEATRDPEPTEVDPNDPKAKQQAIHKAETFAEYIAKRIAPF</sequence>
<evidence type="ECO:0000256" key="1">
    <source>
        <dbReference type="SAM" id="Coils"/>
    </source>
</evidence>
<dbReference type="KEGG" id="ehx:EMIHUDRAFT_447797"/>
<evidence type="ECO:0000259" key="3">
    <source>
        <dbReference type="Pfam" id="PF08547"/>
    </source>
</evidence>
<reference evidence="4" key="2">
    <citation type="submission" date="2024-10" db="UniProtKB">
        <authorList>
            <consortium name="EnsemblProtists"/>
        </authorList>
    </citation>
    <scope>IDENTIFICATION</scope>
</reference>
<dbReference type="InterPro" id="IPR013857">
    <property type="entry name" value="NADH-UbQ_OxRdtase-assoc_prot30"/>
</dbReference>
<dbReference type="Pfam" id="PF08547">
    <property type="entry name" value="CIA30"/>
    <property type="match status" value="1"/>
</dbReference>
<keyword evidence="5" id="KW-1185">Reference proteome</keyword>
<feature type="compositionally biased region" description="Basic and acidic residues" evidence="2">
    <location>
        <begin position="375"/>
        <end position="384"/>
    </location>
</feature>
<name>A0A0D3JHS5_EMIH1</name>
<dbReference type="RefSeq" id="XP_005775489.1">
    <property type="nucleotide sequence ID" value="XM_005775432.1"/>
</dbReference>
<protein>
    <recommendedName>
        <fullName evidence="3">NADH:ubiquinone oxidoreductase intermediate-associated protein 30 domain-containing protein</fullName>
    </recommendedName>
</protein>